<dbReference type="AlphaFoldDB" id="A0A067R1Q8"/>
<dbReference type="SUPFAM" id="SSF53098">
    <property type="entry name" value="Ribonuclease H-like"/>
    <property type="match status" value="1"/>
</dbReference>
<dbReference type="GO" id="GO:0034587">
    <property type="term" value="P:piRNA processing"/>
    <property type="evidence" value="ECO:0007669"/>
    <property type="project" value="TreeGrafter"/>
</dbReference>
<dbReference type="STRING" id="136037.A0A067R1Q8"/>
<dbReference type="InterPro" id="IPR036397">
    <property type="entry name" value="RNaseH_sf"/>
</dbReference>
<dbReference type="InterPro" id="IPR012337">
    <property type="entry name" value="RNaseH-like_sf"/>
</dbReference>
<dbReference type="GO" id="GO:0003676">
    <property type="term" value="F:nucleic acid binding"/>
    <property type="evidence" value="ECO:0007669"/>
    <property type="project" value="InterPro"/>
</dbReference>
<dbReference type="PANTHER" id="PTHR46628:SF1">
    <property type="entry name" value="PIRNA BIOGENESIS PROTEIN EXD1"/>
    <property type="match status" value="1"/>
</dbReference>
<dbReference type="EMBL" id="KK852811">
    <property type="protein sequence ID" value="KDR15932.1"/>
    <property type="molecule type" value="Genomic_DNA"/>
</dbReference>
<dbReference type="GO" id="GO:0008408">
    <property type="term" value="F:3'-5' exonuclease activity"/>
    <property type="evidence" value="ECO:0007669"/>
    <property type="project" value="InterPro"/>
</dbReference>
<organism evidence="2 3">
    <name type="scientific">Zootermopsis nevadensis</name>
    <name type="common">Dampwood termite</name>
    <dbReference type="NCBI Taxonomy" id="136037"/>
    <lineage>
        <taxon>Eukaryota</taxon>
        <taxon>Metazoa</taxon>
        <taxon>Ecdysozoa</taxon>
        <taxon>Arthropoda</taxon>
        <taxon>Hexapoda</taxon>
        <taxon>Insecta</taxon>
        <taxon>Pterygota</taxon>
        <taxon>Neoptera</taxon>
        <taxon>Polyneoptera</taxon>
        <taxon>Dictyoptera</taxon>
        <taxon>Blattodea</taxon>
        <taxon>Blattoidea</taxon>
        <taxon>Termitoidae</taxon>
        <taxon>Termopsidae</taxon>
        <taxon>Zootermopsis</taxon>
    </lineage>
</organism>
<dbReference type="eggNOG" id="KOG2405">
    <property type="taxonomic scope" value="Eukaryota"/>
</dbReference>
<reference evidence="2 3" key="1">
    <citation type="journal article" date="2014" name="Nat. Commun.">
        <title>Molecular traces of alternative social organization in a termite genome.</title>
        <authorList>
            <person name="Terrapon N."/>
            <person name="Li C."/>
            <person name="Robertson H.M."/>
            <person name="Ji L."/>
            <person name="Meng X."/>
            <person name="Booth W."/>
            <person name="Chen Z."/>
            <person name="Childers C.P."/>
            <person name="Glastad K.M."/>
            <person name="Gokhale K."/>
            <person name="Gowin J."/>
            <person name="Gronenberg W."/>
            <person name="Hermansen R.A."/>
            <person name="Hu H."/>
            <person name="Hunt B.G."/>
            <person name="Huylmans A.K."/>
            <person name="Khalil S.M."/>
            <person name="Mitchell R.D."/>
            <person name="Munoz-Torres M.C."/>
            <person name="Mustard J.A."/>
            <person name="Pan H."/>
            <person name="Reese J.T."/>
            <person name="Scharf M.E."/>
            <person name="Sun F."/>
            <person name="Vogel H."/>
            <person name="Xiao J."/>
            <person name="Yang W."/>
            <person name="Yang Z."/>
            <person name="Yang Z."/>
            <person name="Zhou J."/>
            <person name="Zhu J."/>
            <person name="Brent C.S."/>
            <person name="Elsik C.G."/>
            <person name="Goodisman M.A."/>
            <person name="Liberles D.A."/>
            <person name="Roe R.M."/>
            <person name="Vargo E.L."/>
            <person name="Vilcinskas A."/>
            <person name="Wang J."/>
            <person name="Bornberg-Bauer E."/>
            <person name="Korb J."/>
            <person name="Zhang G."/>
            <person name="Liebig J."/>
        </authorList>
    </citation>
    <scope>NUCLEOTIDE SEQUENCE [LARGE SCALE GENOMIC DNA]</scope>
    <source>
        <tissue evidence="2">Whole organism</tissue>
    </source>
</reference>
<protein>
    <submittedName>
        <fullName evidence="2">Exonuclease 3'-5' domain-containing protein 1</fullName>
    </submittedName>
</protein>
<dbReference type="Pfam" id="PF01612">
    <property type="entry name" value="DNA_pol_A_exo1"/>
    <property type="match status" value="1"/>
</dbReference>
<dbReference type="OMA" id="FGRIRED"/>
<dbReference type="InterPro" id="IPR052144">
    <property type="entry name" value="piRNA_biogenesis_EXD1"/>
</dbReference>
<dbReference type="Proteomes" id="UP000027135">
    <property type="component" value="Unassembled WGS sequence"/>
</dbReference>
<proteinExistence type="predicted"/>
<dbReference type="PANTHER" id="PTHR46628">
    <property type="entry name" value="PIRNA BIOGENESIS PROTEIN EXD1"/>
    <property type="match status" value="1"/>
</dbReference>
<evidence type="ECO:0000313" key="3">
    <source>
        <dbReference type="Proteomes" id="UP000027135"/>
    </source>
</evidence>
<evidence type="ECO:0000259" key="1">
    <source>
        <dbReference type="Pfam" id="PF01612"/>
    </source>
</evidence>
<dbReference type="InParanoid" id="A0A067R1Q8"/>
<dbReference type="GO" id="GO:1990923">
    <property type="term" value="C:PET complex"/>
    <property type="evidence" value="ECO:0007669"/>
    <property type="project" value="TreeGrafter"/>
</dbReference>
<sequence length="348" mass="39307">MDPLLNGDFKGEKIFFETENVTVEGIVDSFDHGNNMITMKRAVHYPLGKEFHGEYHFYINEAKRIYILKYVKHAESEEIMEKSGCSRTPSHLQNKWHSCGIDHFLTAEEYDTLIGVADGAILIDCIDKFFNKAIEAIKNEAVIGIDATGASSVGMSYQVTLLSIAIQMCVYQFDIQKLGMAAFDAGLRSVLESKVQKVIHDSRLLSACLYHKYWVRIDNVFDTQVGELMIEKNSCGKFPKYVCSLPECVKIFLGIPPAVVQFNKNDTVWWTKRPLLQSLKCPAARNAVFLLPLQQRIKAKMFSPVTQGINIFLKAVRDAGNDEANLHIGNNHLVPQEFLMLESTTTQM</sequence>
<feature type="domain" description="3'-5' exonuclease" evidence="1">
    <location>
        <begin position="129"/>
        <end position="300"/>
    </location>
</feature>
<evidence type="ECO:0000313" key="2">
    <source>
        <dbReference type="EMBL" id="KDR15932.1"/>
    </source>
</evidence>
<keyword evidence="2" id="KW-0540">Nuclease</keyword>
<keyword evidence="3" id="KW-1185">Reference proteome</keyword>
<gene>
    <name evidence="2" type="ORF">L798_09859</name>
</gene>
<dbReference type="FunCoup" id="A0A067R1Q8">
    <property type="interactions" value="3"/>
</dbReference>
<accession>A0A067R1Q8</accession>
<dbReference type="OrthoDB" id="26838at2759"/>
<keyword evidence="2" id="KW-0269">Exonuclease</keyword>
<name>A0A067R1Q8_ZOONE</name>
<dbReference type="InterPro" id="IPR002562">
    <property type="entry name" value="3'-5'_exonuclease_dom"/>
</dbReference>
<keyword evidence="2" id="KW-0378">Hydrolase</keyword>
<dbReference type="Gene3D" id="3.30.420.10">
    <property type="entry name" value="Ribonuclease H-like superfamily/Ribonuclease H"/>
    <property type="match status" value="1"/>
</dbReference>